<dbReference type="AlphaFoldDB" id="A0A1W1YUG0"/>
<protein>
    <submittedName>
        <fullName evidence="5">Transcriptional regulator, GntR family</fullName>
    </submittedName>
</protein>
<dbReference type="Proteomes" id="UP000192330">
    <property type="component" value="Unassembled WGS sequence"/>
</dbReference>
<dbReference type="PANTHER" id="PTHR43537:SF24">
    <property type="entry name" value="GLUCONATE OPERON TRANSCRIPTIONAL REPRESSOR"/>
    <property type="match status" value="1"/>
</dbReference>
<feature type="domain" description="HTH gntR-type" evidence="4">
    <location>
        <begin position="19"/>
        <end position="86"/>
    </location>
</feature>
<keyword evidence="1" id="KW-0805">Transcription regulation</keyword>
<keyword evidence="3" id="KW-0804">Transcription</keyword>
<dbReference type="STRING" id="1387277.SAMN06295998_10110"/>
<evidence type="ECO:0000256" key="1">
    <source>
        <dbReference type="ARBA" id="ARBA00023015"/>
    </source>
</evidence>
<dbReference type="InterPro" id="IPR000524">
    <property type="entry name" value="Tscrpt_reg_HTH_GntR"/>
</dbReference>
<dbReference type="PROSITE" id="PS50949">
    <property type="entry name" value="HTH_GNTR"/>
    <property type="match status" value="1"/>
</dbReference>
<reference evidence="5 6" key="1">
    <citation type="submission" date="2017-04" db="EMBL/GenBank/DDBJ databases">
        <authorList>
            <person name="Afonso C.L."/>
            <person name="Miller P.J."/>
            <person name="Scott M.A."/>
            <person name="Spackman E."/>
            <person name="Goraichik I."/>
            <person name="Dimitrov K.M."/>
            <person name="Suarez D.L."/>
            <person name="Swayne D.E."/>
        </authorList>
    </citation>
    <scope>NUCLEOTIDE SEQUENCE [LARGE SCALE GENOMIC DNA]</scope>
    <source>
        <strain evidence="5 6">CGMCC 1.12644</strain>
    </source>
</reference>
<dbReference type="Gene3D" id="1.20.120.530">
    <property type="entry name" value="GntR ligand-binding domain-like"/>
    <property type="match status" value="1"/>
</dbReference>
<evidence type="ECO:0000256" key="2">
    <source>
        <dbReference type="ARBA" id="ARBA00023125"/>
    </source>
</evidence>
<dbReference type="SMART" id="SM00895">
    <property type="entry name" value="FCD"/>
    <property type="match status" value="1"/>
</dbReference>
<dbReference type="InterPro" id="IPR011711">
    <property type="entry name" value="GntR_C"/>
</dbReference>
<evidence type="ECO:0000259" key="4">
    <source>
        <dbReference type="PROSITE" id="PS50949"/>
    </source>
</evidence>
<evidence type="ECO:0000256" key="3">
    <source>
        <dbReference type="ARBA" id="ARBA00023163"/>
    </source>
</evidence>
<dbReference type="CDD" id="cd07377">
    <property type="entry name" value="WHTH_GntR"/>
    <property type="match status" value="1"/>
</dbReference>
<evidence type="ECO:0000313" key="6">
    <source>
        <dbReference type="Proteomes" id="UP000192330"/>
    </source>
</evidence>
<gene>
    <name evidence="5" type="ORF">SAMN06295998_10110</name>
</gene>
<dbReference type="PRINTS" id="PR00035">
    <property type="entry name" value="HTHGNTR"/>
</dbReference>
<dbReference type="InterPro" id="IPR036390">
    <property type="entry name" value="WH_DNA-bd_sf"/>
</dbReference>
<dbReference type="Pfam" id="PF07729">
    <property type="entry name" value="FCD"/>
    <property type="match status" value="1"/>
</dbReference>
<dbReference type="PANTHER" id="PTHR43537">
    <property type="entry name" value="TRANSCRIPTIONAL REGULATOR, GNTR FAMILY"/>
    <property type="match status" value="1"/>
</dbReference>
<proteinExistence type="predicted"/>
<dbReference type="Pfam" id="PF00392">
    <property type="entry name" value="GntR"/>
    <property type="match status" value="1"/>
</dbReference>
<dbReference type="GO" id="GO:0003700">
    <property type="term" value="F:DNA-binding transcription factor activity"/>
    <property type="evidence" value="ECO:0007669"/>
    <property type="project" value="InterPro"/>
</dbReference>
<dbReference type="InterPro" id="IPR008920">
    <property type="entry name" value="TF_FadR/GntR_C"/>
</dbReference>
<name>A0A1W1YUG0_9RHOB</name>
<evidence type="ECO:0000313" key="5">
    <source>
        <dbReference type="EMBL" id="SMC39850.1"/>
    </source>
</evidence>
<accession>A0A1W1YUG0</accession>
<dbReference type="SUPFAM" id="SSF46785">
    <property type="entry name" value="Winged helix' DNA-binding domain"/>
    <property type="match status" value="1"/>
</dbReference>
<keyword evidence="2" id="KW-0238">DNA-binding</keyword>
<dbReference type="Gene3D" id="1.10.10.10">
    <property type="entry name" value="Winged helix-like DNA-binding domain superfamily/Winged helix DNA-binding domain"/>
    <property type="match status" value="1"/>
</dbReference>
<sequence length="241" mass="27394">MKPPSRPIIKTQLAPIAPRMLAETIVDAIVEAAAKGQFLPGDRIIEADLARQLNVSRVPVREALRLLESRGVVENTPYRGMRLMEVSKDSMRSLRKVRLTLEMLAATEIQNRAEKEPELLNPLAECVQSLRDASRAKDYYRVAIHDIEFHRRLCQVPGNRALMQAWEPLAQQLTIVIGLSTFLQPTLVNIVEEHEELLGILQSGTPEELERNMQTHILEVPDAVNYERLRANRDNVKKQDP</sequence>
<keyword evidence="6" id="KW-1185">Reference proteome</keyword>
<organism evidence="5 6">
    <name type="scientific">Primorskyibacter flagellatus</name>
    <dbReference type="NCBI Taxonomy" id="1387277"/>
    <lineage>
        <taxon>Bacteria</taxon>
        <taxon>Pseudomonadati</taxon>
        <taxon>Pseudomonadota</taxon>
        <taxon>Alphaproteobacteria</taxon>
        <taxon>Rhodobacterales</taxon>
        <taxon>Roseobacteraceae</taxon>
        <taxon>Primorskyibacter</taxon>
    </lineage>
</organism>
<dbReference type="SMART" id="SM00345">
    <property type="entry name" value="HTH_GNTR"/>
    <property type="match status" value="1"/>
</dbReference>
<dbReference type="SUPFAM" id="SSF48008">
    <property type="entry name" value="GntR ligand-binding domain-like"/>
    <property type="match status" value="1"/>
</dbReference>
<dbReference type="InterPro" id="IPR036388">
    <property type="entry name" value="WH-like_DNA-bd_sf"/>
</dbReference>
<dbReference type="EMBL" id="FWYD01000001">
    <property type="protein sequence ID" value="SMC39850.1"/>
    <property type="molecule type" value="Genomic_DNA"/>
</dbReference>
<dbReference type="GO" id="GO:0003677">
    <property type="term" value="F:DNA binding"/>
    <property type="evidence" value="ECO:0007669"/>
    <property type="project" value="UniProtKB-KW"/>
</dbReference>
<dbReference type="OrthoDB" id="8638122at2"/>